<dbReference type="GO" id="GO:0051301">
    <property type="term" value="P:cell division"/>
    <property type="evidence" value="ECO:0007669"/>
    <property type="project" value="UniProtKB-KW"/>
</dbReference>
<keyword evidence="1" id="KW-0132">Cell division</keyword>
<dbReference type="SUPFAM" id="SSF102829">
    <property type="entry name" value="Cell division protein ZapA-like"/>
    <property type="match status" value="1"/>
</dbReference>
<evidence type="ECO:0000313" key="1">
    <source>
        <dbReference type="EMBL" id="NBG66370.1"/>
    </source>
</evidence>
<gene>
    <name evidence="1" type="primary">zapA</name>
    <name evidence="1" type="ORF">GQN54_09600</name>
</gene>
<proteinExistence type="predicted"/>
<reference evidence="1 2" key="1">
    <citation type="submission" date="2019-12" db="EMBL/GenBank/DDBJ databases">
        <authorList>
            <person name="Zhao J."/>
        </authorList>
    </citation>
    <scope>NUCLEOTIDE SEQUENCE [LARGE SCALE GENOMIC DNA]</scope>
    <source>
        <strain evidence="1 2">S-15</strain>
    </source>
</reference>
<evidence type="ECO:0000313" key="2">
    <source>
        <dbReference type="Proteomes" id="UP000470771"/>
    </source>
</evidence>
<dbReference type="InterPro" id="IPR007838">
    <property type="entry name" value="Cell_div_ZapA-like"/>
</dbReference>
<accession>A0A6N9NMB7</accession>
<sequence>MRNLSIKVIIANRPYPLTVSGEEEEELIRKAAKRINEIVKDYESKYAVKDKQDLLAMCALEYATKAIELESKDIIEDNGLREELEELDALVSKFL</sequence>
<dbReference type="EMBL" id="WWNE01000007">
    <property type="protein sequence ID" value="NBG66370.1"/>
    <property type="molecule type" value="Genomic_DNA"/>
</dbReference>
<protein>
    <submittedName>
        <fullName evidence="1">Cell division protein ZapA</fullName>
    </submittedName>
</protein>
<comment type="caution">
    <text evidence="1">The sequence shown here is derived from an EMBL/GenBank/DDBJ whole genome shotgun (WGS) entry which is preliminary data.</text>
</comment>
<organism evidence="1 2">
    <name type="scientific">Acidiluteibacter ferrifornacis</name>
    <dbReference type="NCBI Taxonomy" id="2692424"/>
    <lineage>
        <taxon>Bacteria</taxon>
        <taxon>Pseudomonadati</taxon>
        <taxon>Bacteroidota</taxon>
        <taxon>Flavobacteriia</taxon>
        <taxon>Flavobacteriales</taxon>
        <taxon>Cryomorphaceae</taxon>
        <taxon>Acidiluteibacter</taxon>
    </lineage>
</organism>
<keyword evidence="1" id="KW-0131">Cell cycle</keyword>
<dbReference type="Proteomes" id="UP000470771">
    <property type="component" value="Unassembled WGS sequence"/>
</dbReference>
<dbReference type="RefSeq" id="WP_160633322.1">
    <property type="nucleotide sequence ID" value="NZ_WWNE01000007.1"/>
</dbReference>
<dbReference type="InterPro" id="IPR036192">
    <property type="entry name" value="Cell_div_ZapA-like_sf"/>
</dbReference>
<dbReference type="Pfam" id="PF05164">
    <property type="entry name" value="ZapA"/>
    <property type="match status" value="1"/>
</dbReference>
<keyword evidence="2" id="KW-1185">Reference proteome</keyword>
<name>A0A6N9NMB7_9FLAO</name>
<dbReference type="AlphaFoldDB" id="A0A6N9NMB7"/>